<evidence type="ECO:0000256" key="1">
    <source>
        <dbReference type="SAM" id="Phobius"/>
    </source>
</evidence>
<keyword evidence="1" id="KW-0812">Transmembrane</keyword>
<feature type="transmembrane region" description="Helical" evidence="1">
    <location>
        <begin position="31"/>
        <end position="50"/>
    </location>
</feature>
<keyword evidence="1" id="KW-1133">Transmembrane helix</keyword>
<organism evidence="2 3">
    <name type="scientific">Pseudonocardia acidicola</name>
    <dbReference type="NCBI Taxonomy" id="2724939"/>
    <lineage>
        <taxon>Bacteria</taxon>
        <taxon>Bacillati</taxon>
        <taxon>Actinomycetota</taxon>
        <taxon>Actinomycetes</taxon>
        <taxon>Pseudonocardiales</taxon>
        <taxon>Pseudonocardiaceae</taxon>
        <taxon>Pseudonocardia</taxon>
    </lineage>
</organism>
<evidence type="ECO:0000313" key="3">
    <source>
        <dbReference type="Proteomes" id="UP000820669"/>
    </source>
</evidence>
<proteinExistence type="predicted"/>
<gene>
    <name evidence="2" type="ORF">HF526_16805</name>
</gene>
<accession>A0ABX1SCY6</accession>
<dbReference type="Proteomes" id="UP000820669">
    <property type="component" value="Unassembled WGS sequence"/>
</dbReference>
<protein>
    <submittedName>
        <fullName evidence="2">Uncharacterized protein</fullName>
    </submittedName>
</protein>
<reference evidence="2 3" key="1">
    <citation type="submission" date="2020-04" db="EMBL/GenBank/DDBJ databases">
        <authorList>
            <person name="Klaysubun C."/>
            <person name="Duangmal K."/>
            <person name="Lipun K."/>
        </authorList>
    </citation>
    <scope>NUCLEOTIDE SEQUENCE [LARGE SCALE GENOMIC DNA]</scope>
    <source>
        <strain evidence="2 3">K10HN5</strain>
    </source>
</reference>
<keyword evidence="1" id="KW-0472">Membrane</keyword>
<name>A0ABX1SCY6_9PSEU</name>
<comment type="caution">
    <text evidence="2">The sequence shown here is derived from an EMBL/GenBank/DDBJ whole genome shotgun (WGS) entry which is preliminary data.</text>
</comment>
<evidence type="ECO:0000313" key="2">
    <source>
        <dbReference type="EMBL" id="NMH98955.1"/>
    </source>
</evidence>
<keyword evidence="3" id="KW-1185">Reference proteome</keyword>
<sequence>MNRRRGKHRLARKTRNELPLRYPQKKSQRKAGVLAATRALLAGTVALLIVTGTATGFNNGVVPGEIVPVSSPSGE</sequence>
<dbReference type="EMBL" id="JAAXLA010000029">
    <property type="protein sequence ID" value="NMH98955.1"/>
    <property type="molecule type" value="Genomic_DNA"/>
</dbReference>
<dbReference type="RefSeq" id="WP_169382398.1">
    <property type="nucleotide sequence ID" value="NZ_JAAXLA010000029.1"/>
</dbReference>